<dbReference type="InterPro" id="IPR007543">
    <property type="entry name" value="LptD_C"/>
</dbReference>
<dbReference type="PROSITE" id="PS50197">
    <property type="entry name" value="BEACH"/>
    <property type="match status" value="1"/>
</dbReference>
<keyword evidence="1" id="KW-0732">Signal</keyword>
<organism evidence="3 4">
    <name type="scientific">Candidatus Scalindua rubra</name>
    <dbReference type="NCBI Taxonomy" id="1872076"/>
    <lineage>
        <taxon>Bacteria</taxon>
        <taxon>Pseudomonadati</taxon>
        <taxon>Planctomycetota</taxon>
        <taxon>Candidatus Brocadiia</taxon>
        <taxon>Candidatus Brocadiales</taxon>
        <taxon>Candidatus Scalinduaceae</taxon>
        <taxon>Candidatus Scalindua</taxon>
    </lineage>
</organism>
<protein>
    <recommendedName>
        <fullName evidence="2">BEACH domain-containing protein</fullName>
    </recommendedName>
</protein>
<dbReference type="InterPro" id="IPR000409">
    <property type="entry name" value="BEACH_dom"/>
</dbReference>
<proteinExistence type="predicted"/>
<feature type="domain" description="BEACH" evidence="2">
    <location>
        <begin position="861"/>
        <end position="918"/>
    </location>
</feature>
<dbReference type="PANTHER" id="PTHR30189">
    <property type="entry name" value="LPS-ASSEMBLY PROTEIN"/>
    <property type="match status" value="1"/>
</dbReference>
<evidence type="ECO:0000313" key="3">
    <source>
        <dbReference type="EMBL" id="ODS32032.1"/>
    </source>
</evidence>
<dbReference type="GO" id="GO:0009279">
    <property type="term" value="C:cell outer membrane"/>
    <property type="evidence" value="ECO:0007669"/>
    <property type="project" value="TreeGrafter"/>
</dbReference>
<comment type="caution">
    <text evidence="3">The sequence shown here is derived from an EMBL/GenBank/DDBJ whole genome shotgun (WGS) entry which is preliminary data.</text>
</comment>
<dbReference type="PANTHER" id="PTHR30189:SF1">
    <property type="entry name" value="LPS-ASSEMBLY PROTEIN LPTD"/>
    <property type="match status" value="1"/>
</dbReference>
<dbReference type="GO" id="GO:1990351">
    <property type="term" value="C:transporter complex"/>
    <property type="evidence" value="ECO:0007669"/>
    <property type="project" value="TreeGrafter"/>
</dbReference>
<sequence>MRLFVTTTFFIILIMLCNRNTAQGTLITKDVSQHPIHISASNIMTWQRNGTRIFSVEGNVKIEQGDVQITTNSAITWFSEIKITQFTEGYMEIYCEGNVSLFQDETIQNYEQMYLKLITTAGVVIDPIDTSIQSFEEEKKTELYFRGEKIRAEGREEFASKEVPKAGLPTSVSVEGEPIDIFADDIDTWIEKDVRIIVAIGNVRIKRGNETLNADNIILYFDQEKGEKDKSPKQIYKEVYAEGNVTLRRESDVIIAERMFENVKEKKGISINSVFRTSITKEGISEKEKREPYHRDFKKEDKKRNEDEAGIPVYIGGDEIKHRGKGQYDMKNGFFSICSYGHPHFRFQSSNLRLFKTEQHSIVTAQKNTFYAGNIPLMHFPFNLSFDANRRSSFLKDWDIGRTSRFGPFIKTDWDIYSFAFAEKMGDWSDLTLSLDYLEKRGPAVGLDFEYTKPDYSGNMNTYYINDSEDTDVNNVPVEDDNRGHFLWRHRQFLANNWRADIEISHVADRSYYREFYESEFKQEKDKETMIYLRKIYDNKGITFLANKQLRDFDTLVDSQRLNRTNETLPELKYRIIGEPLWGDRLNFTSETELAYHDRVIDRIPPKKAEEQFLGRGALLTAERVFDRGPVRFEPKETIRFDTNNTLNAPFRLFSQRFNPFVGIRFTGYSESVKEDPVTQRNEGDGTARGRIALPLGFNTSTTLSRTYSIYNKFLNINRLRHILIPEARFVFIPLITQNPEDLNQFDGIDSLDTYQSIVLGVRNRFQTKQGETGGETPVDFADFDIEFNFFPGNSGLNRKLDDFIKLDLKLKLSDRLSFLSENNEYNLGKGSFDVVNFGLGYDYMPKWNIFIGNRFIDDISSSLVLSSEYFLSEKWRVGFFEQFDFKSRQRDEAGRGIRDESQNLSTKFVLSRFFMNS</sequence>
<dbReference type="EMBL" id="MAYW01000081">
    <property type="protein sequence ID" value="ODS32032.1"/>
    <property type="molecule type" value="Genomic_DNA"/>
</dbReference>
<evidence type="ECO:0000256" key="1">
    <source>
        <dbReference type="SAM" id="SignalP"/>
    </source>
</evidence>
<dbReference type="Gene3D" id="2.60.450.10">
    <property type="entry name" value="Lipopolysaccharide (LPS) transport protein A like domain"/>
    <property type="match status" value="2"/>
</dbReference>
<dbReference type="InterPro" id="IPR050218">
    <property type="entry name" value="LptD"/>
</dbReference>
<dbReference type="AlphaFoldDB" id="A0A1E3X8U7"/>
<accession>A0A1E3X8U7</accession>
<name>A0A1E3X8U7_9BACT</name>
<reference evidence="3 4" key="1">
    <citation type="submission" date="2016-07" db="EMBL/GenBank/DDBJ databases">
        <title>Draft genome of Scalindua rubra, obtained from a brine-seawater interface in the Red Sea, sheds light on salt adaptation in anammox bacteria.</title>
        <authorList>
            <person name="Speth D.R."/>
            <person name="Lagkouvardos I."/>
            <person name="Wang Y."/>
            <person name="Qian P.-Y."/>
            <person name="Dutilh B.E."/>
            <person name="Jetten M.S."/>
        </authorList>
    </citation>
    <scope>NUCLEOTIDE SEQUENCE [LARGE SCALE GENOMIC DNA]</scope>
    <source>
        <strain evidence="3">BSI-1</strain>
    </source>
</reference>
<dbReference type="Pfam" id="PF04453">
    <property type="entry name" value="LptD"/>
    <property type="match status" value="1"/>
</dbReference>
<gene>
    <name evidence="3" type="ORF">SCARUB_02852</name>
</gene>
<dbReference type="Proteomes" id="UP000094056">
    <property type="component" value="Unassembled WGS sequence"/>
</dbReference>
<evidence type="ECO:0000259" key="2">
    <source>
        <dbReference type="PROSITE" id="PS50197"/>
    </source>
</evidence>
<feature type="signal peptide" evidence="1">
    <location>
        <begin position="1"/>
        <end position="22"/>
    </location>
</feature>
<evidence type="ECO:0000313" key="4">
    <source>
        <dbReference type="Proteomes" id="UP000094056"/>
    </source>
</evidence>
<feature type="chain" id="PRO_5009140107" description="BEACH domain-containing protein" evidence="1">
    <location>
        <begin position="23"/>
        <end position="918"/>
    </location>
</feature>
<dbReference type="GO" id="GO:0061024">
    <property type="term" value="P:membrane organization"/>
    <property type="evidence" value="ECO:0007669"/>
    <property type="project" value="InterPro"/>
</dbReference>